<dbReference type="PANTHER" id="PTHR47019:SF1">
    <property type="entry name" value="LIPID II FLIPPASE MURJ"/>
    <property type="match status" value="1"/>
</dbReference>
<dbReference type="GO" id="GO:0015648">
    <property type="term" value="F:lipid-linked peptidoglycan transporter activity"/>
    <property type="evidence" value="ECO:0007669"/>
    <property type="project" value="UniProtKB-UniRule"/>
</dbReference>
<feature type="transmembrane region" description="Helical" evidence="8">
    <location>
        <begin position="49"/>
        <end position="70"/>
    </location>
</feature>
<dbReference type="AlphaFoldDB" id="A0A1S8LSX0"/>
<evidence type="ECO:0000256" key="9">
    <source>
        <dbReference type="PIRNR" id="PIRNR002869"/>
    </source>
</evidence>
<feature type="transmembrane region" description="Helical" evidence="8">
    <location>
        <begin position="91"/>
        <end position="115"/>
    </location>
</feature>
<accession>A0A1S8LSX0</accession>
<dbReference type="GO" id="GO:0071555">
    <property type="term" value="P:cell wall organization"/>
    <property type="evidence" value="ECO:0007669"/>
    <property type="project" value="UniProtKB-UniRule"/>
</dbReference>
<feature type="transmembrane region" description="Helical" evidence="8">
    <location>
        <begin position="383"/>
        <end position="402"/>
    </location>
</feature>
<reference evidence="10 11" key="1">
    <citation type="submission" date="2022-04" db="EMBL/GenBank/DDBJ databases">
        <title>Genome sequence of C. roseum typestrain.</title>
        <authorList>
            <person name="Poehlein A."/>
            <person name="Schoch T."/>
            <person name="Duerre P."/>
            <person name="Daniel R."/>
        </authorList>
    </citation>
    <scope>NUCLEOTIDE SEQUENCE [LARGE SCALE GENOMIC DNA]</scope>
    <source>
        <strain evidence="10 11">DSM 7320</strain>
    </source>
</reference>
<dbReference type="GO" id="GO:0005886">
    <property type="term" value="C:plasma membrane"/>
    <property type="evidence" value="ECO:0007669"/>
    <property type="project" value="UniProtKB-SubCell"/>
</dbReference>
<evidence type="ECO:0000256" key="2">
    <source>
        <dbReference type="ARBA" id="ARBA00022475"/>
    </source>
</evidence>
<dbReference type="STRING" id="84029.CROST_18730"/>
<keyword evidence="4 8" id="KW-0133">Cell shape</keyword>
<evidence type="ECO:0000256" key="8">
    <source>
        <dbReference type="HAMAP-Rule" id="MF_02078"/>
    </source>
</evidence>
<feature type="transmembrane region" description="Helical" evidence="8">
    <location>
        <begin position="408"/>
        <end position="430"/>
    </location>
</feature>
<feature type="transmembrane region" description="Helical" evidence="8">
    <location>
        <begin position="127"/>
        <end position="149"/>
    </location>
</feature>
<name>A0A1S8LSX0_9CLOT</name>
<dbReference type="PIRSF" id="PIRSF002869">
    <property type="entry name" value="MviN"/>
    <property type="match status" value="1"/>
</dbReference>
<dbReference type="HAMAP" id="MF_02078">
    <property type="entry name" value="MurJ_MviN"/>
    <property type="match status" value="1"/>
</dbReference>
<feature type="transmembrane region" description="Helical" evidence="8">
    <location>
        <begin position="270"/>
        <end position="289"/>
    </location>
</feature>
<keyword evidence="7 8" id="KW-0472">Membrane</keyword>
<feature type="transmembrane region" description="Helical" evidence="8">
    <location>
        <begin position="310"/>
        <end position="328"/>
    </location>
</feature>
<evidence type="ECO:0000256" key="1">
    <source>
        <dbReference type="ARBA" id="ARBA00004651"/>
    </source>
</evidence>
<evidence type="ECO:0000313" key="10">
    <source>
        <dbReference type="EMBL" id="URZ13145.1"/>
    </source>
</evidence>
<keyword evidence="11" id="KW-1185">Reference proteome</keyword>
<organism evidence="10 11">
    <name type="scientific">Clostridium felsineum</name>
    <dbReference type="NCBI Taxonomy" id="36839"/>
    <lineage>
        <taxon>Bacteria</taxon>
        <taxon>Bacillati</taxon>
        <taxon>Bacillota</taxon>
        <taxon>Clostridia</taxon>
        <taxon>Eubacteriales</taxon>
        <taxon>Clostridiaceae</taxon>
        <taxon>Clostridium</taxon>
    </lineage>
</organism>
<sequence>MTKDKKVSLLKITSMVIIINLLSKLTGFARDFITASKFGTSISADAFSMASVVPNIIFAIMGAAIVNTFVPIFNDVIVTKGEKRAFKFSNNVITVLTLLSIVLTLIGEVFCPQFVRLIAPDFHGFKYLLTIKLTRIFLLIIIVNTWVFLSTAILQAKEHFLIPALIGIPYNLLVIGYLIFFSSKYGVVGLTEIIVFSMFVQFLIHIPSLSKMKYKYRPILNISDNDLRKMTILLVPILLGTSVQQITSLFNGRFASSLETGSVAALSYASRLNSLVMDIFVISIVTVMYPRMAKLSSVDKLTELIDTFNNSIKSIIIILFPIMTIVLIESVPIVKILFERDAFSNKSTIMTATALFYYIIGILAAGLRELLSRMFYALKDTRTPMINSAITVFTNVVLAYYLKDILKLGGIALASSIAAYISTLLLFIKLNSRLKNINYTKTIIVAFKVIFACCCMGVFLKVFYEFLGIMLLNKSIGIEIIGFGGLSILALMVYVVILYIMRVEEVKTFVAFSYKKIKRV</sequence>
<keyword evidence="3 8" id="KW-0812">Transmembrane</keyword>
<dbReference type="InterPro" id="IPR051050">
    <property type="entry name" value="Lipid_II_flippase_MurJ/MviN"/>
</dbReference>
<feature type="transmembrane region" description="Helical" evidence="8">
    <location>
        <begin position="161"/>
        <end position="181"/>
    </location>
</feature>
<feature type="transmembrane region" description="Helical" evidence="8">
    <location>
        <begin position="12"/>
        <end position="29"/>
    </location>
</feature>
<dbReference type="GO" id="GO:0008360">
    <property type="term" value="P:regulation of cell shape"/>
    <property type="evidence" value="ECO:0007669"/>
    <property type="project" value="UniProtKB-UniRule"/>
</dbReference>
<comment type="similarity">
    <text evidence="8 9">Belongs to the MurJ/MviN family.</text>
</comment>
<dbReference type="GO" id="GO:0009252">
    <property type="term" value="P:peptidoglycan biosynthetic process"/>
    <property type="evidence" value="ECO:0007669"/>
    <property type="project" value="UniProtKB-UniRule"/>
</dbReference>
<feature type="transmembrane region" description="Helical" evidence="8">
    <location>
        <begin position="348"/>
        <end position="371"/>
    </location>
</feature>
<keyword evidence="8 9" id="KW-0961">Cell wall biogenesis/degradation</keyword>
<comment type="subcellular location">
    <subcellularLocation>
        <location evidence="1 8">Cell membrane</location>
        <topology evidence="1 8">Multi-pass membrane protein</topology>
    </subcellularLocation>
</comment>
<protein>
    <recommendedName>
        <fullName evidence="8">Probable lipid II flippase MurJ</fullName>
    </recommendedName>
</protein>
<dbReference type="CDD" id="cd13123">
    <property type="entry name" value="MATE_MurJ_like"/>
    <property type="match status" value="1"/>
</dbReference>
<dbReference type="KEGG" id="crw:CROST_038950"/>
<comment type="function">
    <text evidence="8 9">Involved in peptidoglycan biosynthesis. Transports lipid-linked peptidoglycan precursors from the inner to the outer leaflet of the cytoplasmic membrane.</text>
</comment>
<feature type="transmembrane region" description="Helical" evidence="8">
    <location>
        <begin position="442"/>
        <end position="464"/>
    </location>
</feature>
<dbReference type="NCBIfam" id="TIGR01695">
    <property type="entry name" value="murJ_mviN"/>
    <property type="match status" value="1"/>
</dbReference>
<evidence type="ECO:0000313" key="11">
    <source>
        <dbReference type="Proteomes" id="UP000190951"/>
    </source>
</evidence>
<feature type="transmembrane region" description="Helical" evidence="8">
    <location>
        <begin position="230"/>
        <end position="250"/>
    </location>
</feature>
<keyword evidence="5 8" id="KW-0573">Peptidoglycan synthesis</keyword>
<evidence type="ECO:0000256" key="6">
    <source>
        <dbReference type="ARBA" id="ARBA00022989"/>
    </source>
</evidence>
<dbReference type="GO" id="GO:0034204">
    <property type="term" value="P:lipid translocation"/>
    <property type="evidence" value="ECO:0007669"/>
    <property type="project" value="TreeGrafter"/>
</dbReference>
<dbReference type="Proteomes" id="UP000190951">
    <property type="component" value="Chromosome"/>
</dbReference>
<gene>
    <name evidence="10" type="primary">murJ_2</name>
    <name evidence="8" type="synonym">murJ</name>
    <name evidence="10" type="ORF">CROST_038950</name>
</gene>
<comment type="pathway">
    <text evidence="8">Cell wall biogenesis; peptidoglycan biosynthesis.</text>
</comment>
<evidence type="ECO:0000256" key="4">
    <source>
        <dbReference type="ARBA" id="ARBA00022960"/>
    </source>
</evidence>
<feature type="transmembrane region" description="Helical" evidence="8">
    <location>
        <begin position="187"/>
        <end position="209"/>
    </location>
</feature>
<dbReference type="EMBL" id="CP096983">
    <property type="protein sequence ID" value="URZ13145.1"/>
    <property type="molecule type" value="Genomic_DNA"/>
</dbReference>
<dbReference type="InterPro" id="IPR004268">
    <property type="entry name" value="MurJ"/>
</dbReference>
<evidence type="ECO:0000256" key="7">
    <source>
        <dbReference type="ARBA" id="ARBA00023136"/>
    </source>
</evidence>
<dbReference type="Pfam" id="PF03023">
    <property type="entry name" value="MurJ"/>
    <property type="match status" value="1"/>
</dbReference>
<proteinExistence type="inferred from homology"/>
<dbReference type="PANTHER" id="PTHR47019">
    <property type="entry name" value="LIPID II FLIPPASE MURJ"/>
    <property type="match status" value="1"/>
</dbReference>
<dbReference type="RefSeq" id="WP_077835213.1">
    <property type="nucleotide sequence ID" value="NZ_CP096983.1"/>
</dbReference>
<keyword evidence="6 8" id="KW-1133">Transmembrane helix</keyword>
<evidence type="ECO:0000256" key="3">
    <source>
        <dbReference type="ARBA" id="ARBA00022692"/>
    </source>
</evidence>
<feature type="transmembrane region" description="Helical" evidence="8">
    <location>
        <begin position="476"/>
        <end position="500"/>
    </location>
</feature>
<keyword evidence="8 9" id="KW-0813">Transport</keyword>
<evidence type="ECO:0000256" key="5">
    <source>
        <dbReference type="ARBA" id="ARBA00022984"/>
    </source>
</evidence>
<keyword evidence="2 8" id="KW-1003">Cell membrane</keyword>
<dbReference type="PRINTS" id="PR01806">
    <property type="entry name" value="VIRFACTRMVIN"/>
</dbReference>